<dbReference type="GO" id="GO:0016020">
    <property type="term" value="C:membrane"/>
    <property type="evidence" value="ECO:0007669"/>
    <property type="project" value="UniProtKB-SubCell"/>
</dbReference>
<evidence type="ECO:0000259" key="4">
    <source>
        <dbReference type="PROSITE" id="PS50025"/>
    </source>
</evidence>
<dbReference type="CDD" id="cd00110">
    <property type="entry name" value="LamG"/>
    <property type="match status" value="1"/>
</dbReference>
<reference evidence="5" key="1">
    <citation type="submission" date="2019-08" db="EMBL/GenBank/DDBJ databases">
        <title>The improved chromosome-level genome for the pearl oyster Pinctada fucata martensii using PacBio sequencing and Hi-C.</title>
        <authorList>
            <person name="Zheng Z."/>
        </authorList>
    </citation>
    <scope>NUCLEOTIDE SEQUENCE</scope>
    <source>
        <strain evidence="5">ZZ-2019</strain>
        <tissue evidence="5">Adductor muscle</tissue>
    </source>
</reference>
<sequence length="527" mass="59248">MVHRSANRRLMIGALIVLFLAVIAAIAGVVIFLASKEDTPRSTPRQFSPVFDIQFSINKTWNPNYGDPNSADFQQLSTRIRNELDSIFRAAMNNAGEQYNYTEIISFSNGSIVTKCTTYWKRNSHTQKTKDSITITPIDDVLIYQTLLDGSQTAENDPVTFPLLSNIKDGSITVVEVDTDKTPTTTSTTTTLQGINIPDHNVMIKYTLDQNQGIYFSDFMNISVRFNTLYNQGFLFWINDEATSDYVSMDINDFGRVRFTAKARYERVEVNSANVGHSYTDGKEHTVRMWRTGSDANELHLQVDNDQEALLSMTQPSILSNDPILTKPKFMYLGKNETTQNGFKGCISHIEIDGVNPLVEIYRVPRPSFIDVTPNNTILRNDVCGYDDITVDVSDSVCQNESLLVQFALPCLATNLGSVLAAQNQTMFCSVLENIADCIVDRIYLATSVQCTDDDKYDAVRKFESQLNIVFATYGITYQIQPCKYFIKIKNAKGNQHTLTDREEGIVPVTPDFQISLDKKGGDLQQH</sequence>
<dbReference type="InterPro" id="IPR036364">
    <property type="entry name" value="SEA_dom_sf"/>
</dbReference>
<comment type="caution">
    <text evidence="5">The sequence shown here is derived from an EMBL/GenBank/DDBJ whole genome shotgun (WGS) entry which is preliminary data.</text>
</comment>
<dbReference type="InterPro" id="IPR001791">
    <property type="entry name" value="Laminin_G"/>
</dbReference>
<keyword evidence="2" id="KW-0472">Membrane</keyword>
<evidence type="ECO:0000313" key="6">
    <source>
        <dbReference type="Proteomes" id="UP001186944"/>
    </source>
</evidence>
<dbReference type="PANTHER" id="PTHR15036">
    <property type="entry name" value="PIKACHURIN-LIKE PROTEIN"/>
    <property type="match status" value="1"/>
</dbReference>
<feature type="domain" description="Laminin G" evidence="4">
    <location>
        <begin position="193"/>
        <end position="384"/>
    </location>
</feature>
<gene>
    <name evidence="5" type="ORF">FSP39_014086</name>
</gene>
<protein>
    <submittedName>
        <fullName evidence="5">Uncharacterized protein</fullName>
    </submittedName>
</protein>
<dbReference type="AlphaFoldDB" id="A0AA89BUT8"/>
<evidence type="ECO:0000259" key="3">
    <source>
        <dbReference type="PROSITE" id="PS50024"/>
    </source>
</evidence>
<proteinExistence type="predicted"/>
<dbReference type="SUPFAM" id="SSF82671">
    <property type="entry name" value="SEA domain"/>
    <property type="match status" value="1"/>
</dbReference>
<dbReference type="Gene3D" id="3.30.70.960">
    <property type="entry name" value="SEA domain"/>
    <property type="match status" value="1"/>
</dbReference>
<dbReference type="Pfam" id="PF01390">
    <property type="entry name" value="SEA"/>
    <property type="match status" value="1"/>
</dbReference>
<feature type="transmembrane region" description="Helical" evidence="2">
    <location>
        <begin position="12"/>
        <end position="34"/>
    </location>
</feature>
<feature type="domain" description="SEA" evidence="3">
    <location>
        <begin position="45"/>
        <end position="179"/>
    </location>
</feature>
<evidence type="ECO:0000313" key="5">
    <source>
        <dbReference type="EMBL" id="KAK3095386.1"/>
    </source>
</evidence>
<dbReference type="InterPro" id="IPR013320">
    <property type="entry name" value="ConA-like_dom_sf"/>
</dbReference>
<dbReference type="InterPro" id="IPR050372">
    <property type="entry name" value="Neurexin-related_CASP"/>
</dbReference>
<organism evidence="5 6">
    <name type="scientific">Pinctada imbricata</name>
    <name type="common">Atlantic pearl-oyster</name>
    <name type="synonym">Pinctada martensii</name>
    <dbReference type="NCBI Taxonomy" id="66713"/>
    <lineage>
        <taxon>Eukaryota</taxon>
        <taxon>Metazoa</taxon>
        <taxon>Spiralia</taxon>
        <taxon>Lophotrochozoa</taxon>
        <taxon>Mollusca</taxon>
        <taxon>Bivalvia</taxon>
        <taxon>Autobranchia</taxon>
        <taxon>Pteriomorphia</taxon>
        <taxon>Pterioida</taxon>
        <taxon>Pterioidea</taxon>
        <taxon>Pteriidae</taxon>
        <taxon>Pinctada</taxon>
    </lineage>
</organism>
<dbReference type="PANTHER" id="PTHR15036:SF85">
    <property type="entry name" value="SP2353, ISOFORM A"/>
    <property type="match status" value="1"/>
</dbReference>
<dbReference type="Gene3D" id="2.60.120.200">
    <property type="match status" value="1"/>
</dbReference>
<dbReference type="EMBL" id="VSWD01000008">
    <property type="protein sequence ID" value="KAK3095386.1"/>
    <property type="molecule type" value="Genomic_DNA"/>
</dbReference>
<dbReference type="Proteomes" id="UP001186944">
    <property type="component" value="Unassembled WGS sequence"/>
</dbReference>
<evidence type="ECO:0000256" key="2">
    <source>
        <dbReference type="SAM" id="Phobius"/>
    </source>
</evidence>
<keyword evidence="6" id="KW-1185">Reference proteome</keyword>
<dbReference type="SUPFAM" id="SSF49899">
    <property type="entry name" value="Concanavalin A-like lectins/glucanases"/>
    <property type="match status" value="1"/>
</dbReference>
<dbReference type="Pfam" id="PF02210">
    <property type="entry name" value="Laminin_G_2"/>
    <property type="match status" value="1"/>
</dbReference>
<comment type="caution">
    <text evidence="1">Lacks conserved residue(s) required for the propagation of feature annotation.</text>
</comment>
<keyword evidence="2" id="KW-1133">Transmembrane helix</keyword>
<dbReference type="SMART" id="SM00282">
    <property type="entry name" value="LamG"/>
    <property type="match status" value="1"/>
</dbReference>
<accession>A0AA89BUT8</accession>
<name>A0AA89BUT8_PINIB</name>
<dbReference type="PROSITE" id="PS50024">
    <property type="entry name" value="SEA"/>
    <property type="match status" value="1"/>
</dbReference>
<dbReference type="PROSITE" id="PS50025">
    <property type="entry name" value="LAM_G_DOMAIN"/>
    <property type="match status" value="1"/>
</dbReference>
<dbReference type="InterPro" id="IPR000082">
    <property type="entry name" value="SEA_dom"/>
</dbReference>
<evidence type="ECO:0000256" key="1">
    <source>
        <dbReference type="PROSITE-ProRule" id="PRU00122"/>
    </source>
</evidence>
<keyword evidence="2" id="KW-0812">Transmembrane</keyword>